<dbReference type="PROSITE" id="PS01095">
    <property type="entry name" value="GH18_1"/>
    <property type="match status" value="1"/>
</dbReference>
<dbReference type="CDD" id="cd02878">
    <property type="entry name" value="GH18_zymocin_alpha"/>
    <property type="match status" value="1"/>
</dbReference>
<dbReference type="InterPro" id="IPR053214">
    <property type="entry name" value="LysM12-like"/>
</dbReference>
<dbReference type="Pfam" id="PF00187">
    <property type="entry name" value="Chitin_bind_1"/>
    <property type="match status" value="1"/>
</dbReference>
<evidence type="ECO:0000256" key="11">
    <source>
        <dbReference type="PROSITE-ProRule" id="PRU00261"/>
    </source>
</evidence>
<dbReference type="PANTHER" id="PTHR47700">
    <property type="entry name" value="V CHITINASE, PUTATIVE (AFU_ORTHOLOGUE AFUA_6G13720)-RELATED"/>
    <property type="match status" value="1"/>
</dbReference>
<keyword evidence="7" id="KW-0843">Virulence</keyword>
<evidence type="ECO:0000259" key="15">
    <source>
        <dbReference type="PROSITE" id="PS50941"/>
    </source>
</evidence>
<evidence type="ECO:0000256" key="13">
    <source>
        <dbReference type="SAM" id="Coils"/>
    </source>
</evidence>
<accession>A0A6A6G7B5</accession>
<dbReference type="InterPro" id="IPR011583">
    <property type="entry name" value="Chitinase_II/V-like_cat"/>
</dbReference>
<dbReference type="SMART" id="SM00257">
    <property type="entry name" value="LysM"/>
    <property type="match status" value="2"/>
</dbReference>
<evidence type="ECO:0000313" key="19">
    <source>
        <dbReference type="Proteomes" id="UP000799538"/>
    </source>
</evidence>
<evidence type="ECO:0000256" key="2">
    <source>
        <dbReference type="ARBA" id="ARBA00008682"/>
    </source>
</evidence>
<dbReference type="PROSITE" id="PS50941">
    <property type="entry name" value="CHIT_BIND_I_2"/>
    <property type="match status" value="1"/>
</dbReference>
<evidence type="ECO:0000259" key="17">
    <source>
        <dbReference type="PROSITE" id="PS51910"/>
    </source>
</evidence>
<dbReference type="OrthoDB" id="73875at2759"/>
<dbReference type="SUPFAM" id="SSF54106">
    <property type="entry name" value="LysM domain"/>
    <property type="match status" value="2"/>
</dbReference>
<dbReference type="InterPro" id="IPR017853">
    <property type="entry name" value="GH"/>
</dbReference>
<feature type="domain" description="LysM" evidence="16">
    <location>
        <begin position="84"/>
        <end position="132"/>
    </location>
</feature>
<dbReference type="CDD" id="cd00118">
    <property type="entry name" value="LysM"/>
    <property type="match status" value="2"/>
</dbReference>
<dbReference type="EMBL" id="ML992510">
    <property type="protein sequence ID" value="KAF2221567.1"/>
    <property type="molecule type" value="Genomic_DNA"/>
</dbReference>
<dbReference type="PROSITE" id="PS51782">
    <property type="entry name" value="LYSM"/>
    <property type="match status" value="2"/>
</dbReference>
<gene>
    <name evidence="18" type="ORF">BDZ85DRAFT_297474</name>
</gene>
<evidence type="ECO:0000256" key="7">
    <source>
        <dbReference type="ARBA" id="ARBA00023026"/>
    </source>
</evidence>
<evidence type="ECO:0000256" key="5">
    <source>
        <dbReference type="ARBA" id="ARBA00022801"/>
    </source>
</evidence>
<comment type="catalytic activity">
    <reaction evidence="1">
        <text>Random endo-hydrolysis of N-acetyl-beta-D-glucosaminide (1-&gt;4)-beta-linkages in chitin and chitodextrins.</text>
        <dbReference type="EC" id="3.2.1.14"/>
    </reaction>
</comment>
<dbReference type="PANTHER" id="PTHR47700:SF2">
    <property type="entry name" value="CHITINASE"/>
    <property type="match status" value="1"/>
</dbReference>
<dbReference type="Pfam" id="PF01476">
    <property type="entry name" value="LysM"/>
    <property type="match status" value="2"/>
</dbReference>
<dbReference type="Pfam" id="PF00704">
    <property type="entry name" value="Glyco_hydro_18"/>
    <property type="match status" value="1"/>
</dbReference>
<keyword evidence="13" id="KW-0175">Coiled coil</keyword>
<feature type="coiled-coil region" evidence="13">
    <location>
        <begin position="896"/>
        <end position="930"/>
    </location>
</feature>
<protein>
    <recommendedName>
        <fullName evidence="3">chitinase</fullName>
        <ecNumber evidence="3">3.2.1.14</ecNumber>
    </recommendedName>
</protein>
<evidence type="ECO:0000256" key="3">
    <source>
        <dbReference type="ARBA" id="ARBA00012729"/>
    </source>
</evidence>
<dbReference type="Proteomes" id="UP000799538">
    <property type="component" value="Unassembled WGS sequence"/>
</dbReference>
<comment type="caution">
    <text evidence="11">Lacks conserved residue(s) required for the propagation of feature annotation.</text>
</comment>
<dbReference type="Gene3D" id="3.10.50.10">
    <property type="match status" value="1"/>
</dbReference>
<name>A0A6A6G7B5_9PEZI</name>
<keyword evidence="19" id="KW-1185">Reference proteome</keyword>
<dbReference type="SUPFAM" id="SSF57016">
    <property type="entry name" value="Plant lectins/antimicrobial peptides"/>
    <property type="match status" value="1"/>
</dbReference>
<dbReference type="InterPro" id="IPR018392">
    <property type="entry name" value="LysM"/>
</dbReference>
<dbReference type="InterPro" id="IPR001223">
    <property type="entry name" value="Glyco_hydro18_cat"/>
</dbReference>
<dbReference type="CDD" id="cd00035">
    <property type="entry name" value="ChtBD1"/>
    <property type="match status" value="1"/>
</dbReference>
<keyword evidence="4 11" id="KW-0147">Chitin-binding</keyword>
<dbReference type="GO" id="GO:0000272">
    <property type="term" value="P:polysaccharide catabolic process"/>
    <property type="evidence" value="ECO:0007669"/>
    <property type="project" value="UniProtKB-KW"/>
</dbReference>
<dbReference type="GO" id="GO:0008843">
    <property type="term" value="F:endochitinase activity"/>
    <property type="evidence" value="ECO:0007669"/>
    <property type="project" value="UniProtKB-EC"/>
</dbReference>
<feature type="domain" description="Chitin-binding type-1" evidence="15">
    <location>
        <begin position="145"/>
        <end position="217"/>
    </location>
</feature>
<dbReference type="Gene3D" id="3.20.20.80">
    <property type="entry name" value="Glycosidases"/>
    <property type="match status" value="1"/>
</dbReference>
<keyword evidence="14" id="KW-0472">Membrane</keyword>
<dbReference type="GO" id="GO:0008061">
    <property type="term" value="F:chitin binding"/>
    <property type="evidence" value="ECO:0007669"/>
    <property type="project" value="UniProtKB-UniRule"/>
</dbReference>
<keyword evidence="9 12" id="KW-0326">Glycosidase</keyword>
<dbReference type="SUPFAM" id="SSF51445">
    <property type="entry name" value="(Trans)glycosidases"/>
    <property type="match status" value="1"/>
</dbReference>
<evidence type="ECO:0000256" key="4">
    <source>
        <dbReference type="ARBA" id="ARBA00022669"/>
    </source>
</evidence>
<feature type="transmembrane region" description="Helical" evidence="14">
    <location>
        <begin position="928"/>
        <end position="953"/>
    </location>
</feature>
<keyword evidence="10" id="KW-0624">Polysaccharide degradation</keyword>
<dbReference type="EC" id="3.2.1.14" evidence="3"/>
<dbReference type="Gene3D" id="3.30.60.10">
    <property type="entry name" value="Endochitinase-like"/>
    <property type="match status" value="1"/>
</dbReference>
<dbReference type="PROSITE" id="PS51910">
    <property type="entry name" value="GH18_2"/>
    <property type="match status" value="1"/>
</dbReference>
<keyword evidence="5 12" id="KW-0378">Hydrolase</keyword>
<reference evidence="19" key="1">
    <citation type="journal article" date="2020" name="Stud. Mycol.">
        <title>101 Dothideomycetes genomes: A test case for predicting lifestyles and emergence of pathogens.</title>
        <authorList>
            <person name="Haridas S."/>
            <person name="Albert R."/>
            <person name="Binder M."/>
            <person name="Bloem J."/>
            <person name="LaButti K."/>
            <person name="Salamov A."/>
            <person name="Andreopoulos B."/>
            <person name="Baker S."/>
            <person name="Barry K."/>
            <person name="Bills G."/>
            <person name="Bluhm B."/>
            <person name="Cannon C."/>
            <person name="Castanera R."/>
            <person name="Culley D."/>
            <person name="Daum C."/>
            <person name="Ezra D."/>
            <person name="Gonzalez J."/>
            <person name="Henrissat B."/>
            <person name="Kuo A."/>
            <person name="Liang C."/>
            <person name="Lipzen A."/>
            <person name="Lutzoni F."/>
            <person name="Magnuson J."/>
            <person name="Mondo S."/>
            <person name="Nolan M."/>
            <person name="Ohm R."/>
            <person name="Pangilinan J."/>
            <person name="Park H.-J."/>
            <person name="Ramirez L."/>
            <person name="Alfaro M."/>
            <person name="Sun H."/>
            <person name="Tritt A."/>
            <person name="Yoshinaga Y."/>
            <person name="Zwiers L.-H."/>
            <person name="Turgeon B."/>
            <person name="Goodwin S."/>
            <person name="Spatafora J."/>
            <person name="Crous P."/>
            <person name="Grigoriev I."/>
        </authorList>
    </citation>
    <scope>NUCLEOTIDE SEQUENCE [LARGE SCALE GENOMIC DNA]</scope>
    <source>
        <strain evidence="19">CECT 20119</strain>
    </source>
</reference>
<dbReference type="InterPro" id="IPR001579">
    <property type="entry name" value="Glyco_hydro_18_chit_AS"/>
</dbReference>
<keyword evidence="8" id="KW-0119">Carbohydrate metabolism</keyword>
<evidence type="ECO:0000256" key="6">
    <source>
        <dbReference type="ARBA" id="ARBA00023024"/>
    </source>
</evidence>
<proteinExistence type="inferred from homology"/>
<dbReference type="InterPro" id="IPR036861">
    <property type="entry name" value="Endochitinase-like_sf"/>
</dbReference>
<feature type="disulfide bond" evidence="11">
    <location>
        <begin position="211"/>
        <end position="215"/>
    </location>
</feature>
<evidence type="ECO:0000313" key="18">
    <source>
        <dbReference type="EMBL" id="KAF2221567.1"/>
    </source>
</evidence>
<evidence type="ECO:0000256" key="1">
    <source>
        <dbReference type="ARBA" id="ARBA00000822"/>
    </source>
</evidence>
<dbReference type="InterPro" id="IPR001002">
    <property type="entry name" value="Chitin-bd_1"/>
</dbReference>
<dbReference type="InterPro" id="IPR036779">
    <property type="entry name" value="LysM_dom_sf"/>
</dbReference>
<dbReference type="GO" id="GO:0006032">
    <property type="term" value="P:chitin catabolic process"/>
    <property type="evidence" value="ECO:0007669"/>
    <property type="project" value="UniProtKB-KW"/>
</dbReference>
<dbReference type="SMART" id="SM00636">
    <property type="entry name" value="Glyco_18"/>
    <property type="match status" value="1"/>
</dbReference>
<keyword evidence="6" id="KW-0146">Chitin degradation</keyword>
<feature type="domain" description="GH18" evidence="17">
    <location>
        <begin position="228"/>
        <end position="582"/>
    </location>
</feature>
<dbReference type="Gene3D" id="3.10.350.10">
    <property type="entry name" value="LysM domain"/>
    <property type="match status" value="2"/>
</dbReference>
<evidence type="ECO:0000259" key="16">
    <source>
        <dbReference type="PROSITE" id="PS51782"/>
    </source>
</evidence>
<evidence type="ECO:0000256" key="8">
    <source>
        <dbReference type="ARBA" id="ARBA00023277"/>
    </source>
</evidence>
<dbReference type="AlphaFoldDB" id="A0A6A6G7B5"/>
<evidence type="ECO:0000256" key="10">
    <source>
        <dbReference type="ARBA" id="ARBA00023326"/>
    </source>
</evidence>
<keyword evidence="14" id="KW-1133">Transmembrane helix</keyword>
<comment type="similarity">
    <text evidence="2">Belongs to the glycosyl hydrolase 18 family. Chitinase class V subfamily.</text>
</comment>
<sequence>MEAVRGSKEKTLTVMGTCQSYVQVRPGDGCWALADRCKISQQDLTRFNAAPNFCNTLLPDQYVCCSEGIPPDPSPKPGTNGDCYTYTVQAGDYCASIATANKMDWTKIDGYNKQSWGWQGCENLQIGQKICLSTGNPPFPASVSVAVCGPQKPGTVKPTTGTSEDWAGLNQCPLKACCNQWGQCGVTPEFCTDTRAPGSAPGTAAKGTNGCFSNCGLNIKQTPRTQSPMRIGYFESWNLDRECLNMDISKMTEGNYYTHVHYGFGDITPDWRIDVSKYRSQYEGLKRLRGIKRIMAFGGWAFSTEPATYEIFRNGVKDGNRQVLARNVVKFILDEGLDGVDFDWEYPGAQDIPGIPPDSPDSGRNYAAFLRLVRNQLPRDKSVSIAIPASHWYLRGFDPVTQFEDAVDYYVYMTYDLHGQWDHGNKWASEGCPAGNCLRSHVNATETVYALAMITKAGIPSNKIMVGQALYGRSFGMDDPNCSGPECTFGGRESTATPGRCTKTAGYISNYEIRELIAKGGVRQYEEGGDVLIYNGNQWVSWLTPRSYDGRRGYYDALSFGGTADWAVDLNATYGPSGLGEAGDTEDEEDWGPIFPCPLDAYSDLGALGAALGGISIHCHPQVTLRTMLRMLDDAYRSYNDVNNGYDRLFEVYVDYIHDLIPSILNNAFMLDAKSLADFPGRIIPDMGPGMHAFDCKYSSSGPWSFCGATWNALHDGQRDSVALIAAELASEGQEDLPTSRVAPATRADVRWSNGTRSNTTDIALREDAEVPDLRSLMVEDEVTYNFRLRDTRIWTDELAKHGLLEDWVTLGTYSFRRQAGVRPPLYRTYIFTDWPVKNASMIITNPKDIVAKAIPNIDNLRVEMAATLLELMAGNWPNGDTMDTVQAYAPSIFLLQSATDSMAQAKRTAEEAEKAAEEEERKRKQNLILLIVSVVLMFVPIIGTKVAAALGFATLARTIAITGELANLGLATYETVQSSENALINMLGMLLGLGAIPKVTRNGPGLSQVANWRKAMDAKTIASMGRIYSDNDRLLQTAATRICRMRG</sequence>
<feature type="disulfide bond" evidence="11">
    <location>
        <begin position="177"/>
        <end position="191"/>
    </location>
</feature>
<feature type="domain" description="LysM" evidence="16">
    <location>
        <begin position="20"/>
        <end position="65"/>
    </location>
</feature>
<keyword evidence="11" id="KW-1015">Disulfide bond</keyword>
<evidence type="ECO:0000256" key="9">
    <source>
        <dbReference type="ARBA" id="ARBA00023295"/>
    </source>
</evidence>
<dbReference type="SUPFAM" id="SSF54556">
    <property type="entry name" value="Chitinase insertion domain"/>
    <property type="match status" value="1"/>
</dbReference>
<organism evidence="18 19">
    <name type="scientific">Elsinoe ampelina</name>
    <dbReference type="NCBI Taxonomy" id="302913"/>
    <lineage>
        <taxon>Eukaryota</taxon>
        <taxon>Fungi</taxon>
        <taxon>Dikarya</taxon>
        <taxon>Ascomycota</taxon>
        <taxon>Pezizomycotina</taxon>
        <taxon>Dothideomycetes</taxon>
        <taxon>Dothideomycetidae</taxon>
        <taxon>Myriangiales</taxon>
        <taxon>Elsinoaceae</taxon>
        <taxon>Elsinoe</taxon>
    </lineage>
</organism>
<dbReference type="InterPro" id="IPR029070">
    <property type="entry name" value="Chitinase_insertion_sf"/>
</dbReference>
<evidence type="ECO:0000256" key="14">
    <source>
        <dbReference type="SAM" id="Phobius"/>
    </source>
</evidence>
<evidence type="ECO:0000256" key="12">
    <source>
        <dbReference type="RuleBase" id="RU000489"/>
    </source>
</evidence>
<keyword evidence="14" id="KW-0812">Transmembrane</keyword>
<feature type="disulfide bond" evidence="11">
    <location>
        <begin position="172"/>
        <end position="184"/>
    </location>
</feature>